<evidence type="ECO:0000256" key="1">
    <source>
        <dbReference type="SAM" id="MobiDB-lite"/>
    </source>
</evidence>
<dbReference type="AlphaFoldDB" id="A0A6L5QCB6"/>
<feature type="region of interest" description="Disordered" evidence="1">
    <location>
        <begin position="359"/>
        <end position="384"/>
    </location>
</feature>
<dbReference type="GO" id="GO:0002098">
    <property type="term" value="P:tRNA wobble uridine modification"/>
    <property type="evidence" value="ECO:0007669"/>
    <property type="project" value="TreeGrafter"/>
</dbReference>
<dbReference type="InterPro" id="IPR006073">
    <property type="entry name" value="GTP-bd"/>
</dbReference>
<dbReference type="SUPFAM" id="SSF52540">
    <property type="entry name" value="P-loop containing nucleoside triphosphate hydrolases"/>
    <property type="match status" value="1"/>
</dbReference>
<dbReference type="GO" id="GO:0005525">
    <property type="term" value="F:GTP binding"/>
    <property type="evidence" value="ECO:0007669"/>
    <property type="project" value="InterPro"/>
</dbReference>
<sequence>MTINSPQLLDAYEQARVFARDDAGLTALFAPVERVFEEKKAKADAVVMVYGVYNAGKSTVINMLLGREEAAADDIPLTDKVSPYQWGSYVILDTPGVDAPIAHEQVTREQMLTADAVIFVVDPVGTAEESKTLHVLVDLLQQRKQVFLVFNEKKPISDEDYIKLKDQTRGRLQQMAAERGLENVLGDIPIVKINAKRALQGMLKAQPKFVELSGYPAFEKQLTAFLQGITAENVYARLQQQLLDVLQQHATTLEGRAQSRAGEQYDRLLRKISSEKAELAQGMQRELVRQRQNIYDKSKLYMRNAPEDCQARIAELMQKSAEQVCASMQNQMTTFMNLVQDQIDTVQAAALPAIDHALPDVQVPPPGQRPADAGDGAPPPDQTIDGNMLKDAALQFGTFTKPEHIVGGLKMVKSALPSMMKGIGIKTMEKWASTFVTKWIPYVGVAVSVGQVLYGLFAGDPEEARLRKQTEAEQRERERAIQQMEDFALEIADGFERSMSDIIAQQTESFFANIAQQVELLRQSFSQAEQSNSARLAHLLDILQQAKDA</sequence>
<organism evidence="3 4">
    <name type="scientific">Duganella alba</name>
    <dbReference type="NCBI Taxonomy" id="2666081"/>
    <lineage>
        <taxon>Bacteria</taxon>
        <taxon>Pseudomonadati</taxon>
        <taxon>Pseudomonadota</taxon>
        <taxon>Betaproteobacteria</taxon>
        <taxon>Burkholderiales</taxon>
        <taxon>Oxalobacteraceae</taxon>
        <taxon>Telluria group</taxon>
        <taxon>Duganella</taxon>
    </lineage>
</organism>
<dbReference type="PANTHER" id="PTHR42714">
    <property type="entry name" value="TRNA MODIFICATION GTPASE GTPBP3"/>
    <property type="match status" value="1"/>
</dbReference>
<dbReference type="InterPro" id="IPR027417">
    <property type="entry name" value="P-loop_NTPase"/>
</dbReference>
<dbReference type="EMBL" id="WKJM01000003">
    <property type="protein sequence ID" value="MRX07230.1"/>
    <property type="molecule type" value="Genomic_DNA"/>
</dbReference>
<name>A0A6L5QCB6_9BURK</name>
<evidence type="ECO:0000313" key="3">
    <source>
        <dbReference type="EMBL" id="MRX07230.1"/>
    </source>
</evidence>
<proteinExistence type="predicted"/>
<evidence type="ECO:0000313" key="4">
    <source>
        <dbReference type="Proteomes" id="UP000481037"/>
    </source>
</evidence>
<dbReference type="RefSeq" id="WP_154362028.1">
    <property type="nucleotide sequence ID" value="NZ_WKJM01000003.1"/>
</dbReference>
<dbReference type="PANTHER" id="PTHR42714:SF6">
    <property type="entry name" value="TRANSLATION INITIATION FACTOR IF-2"/>
    <property type="match status" value="1"/>
</dbReference>
<dbReference type="Gene3D" id="3.40.50.300">
    <property type="entry name" value="P-loop containing nucleotide triphosphate hydrolases"/>
    <property type="match status" value="1"/>
</dbReference>
<dbReference type="GO" id="GO:0005737">
    <property type="term" value="C:cytoplasm"/>
    <property type="evidence" value="ECO:0007669"/>
    <property type="project" value="TreeGrafter"/>
</dbReference>
<dbReference type="GO" id="GO:0030488">
    <property type="term" value="P:tRNA methylation"/>
    <property type="evidence" value="ECO:0007669"/>
    <property type="project" value="TreeGrafter"/>
</dbReference>
<dbReference type="Pfam" id="PF01926">
    <property type="entry name" value="MMR_HSR1"/>
    <property type="match status" value="1"/>
</dbReference>
<gene>
    <name evidence="3" type="ORF">GJ697_05210</name>
</gene>
<keyword evidence="4" id="KW-1185">Reference proteome</keyword>
<dbReference type="Proteomes" id="UP000481037">
    <property type="component" value="Unassembled WGS sequence"/>
</dbReference>
<accession>A0A6L5QCB6</accession>
<reference evidence="3 4" key="1">
    <citation type="submission" date="2019-11" db="EMBL/GenBank/DDBJ databases">
        <title>Novel species isolated from a subtropical stream in China.</title>
        <authorList>
            <person name="Lu H."/>
        </authorList>
    </citation>
    <scope>NUCLEOTIDE SEQUENCE [LARGE SCALE GENOMIC DNA]</scope>
    <source>
        <strain evidence="3 4">FT25W</strain>
    </source>
</reference>
<evidence type="ECO:0000259" key="2">
    <source>
        <dbReference type="Pfam" id="PF01926"/>
    </source>
</evidence>
<comment type="caution">
    <text evidence="3">The sequence shown here is derived from an EMBL/GenBank/DDBJ whole genome shotgun (WGS) entry which is preliminary data.</text>
</comment>
<feature type="domain" description="G" evidence="2">
    <location>
        <begin position="47"/>
        <end position="151"/>
    </location>
</feature>
<protein>
    <recommendedName>
        <fullName evidence="2">G domain-containing protein</fullName>
    </recommendedName>
</protein>